<comment type="caution">
    <text evidence="2">The sequence shown here is derived from an EMBL/GenBank/DDBJ whole genome shotgun (WGS) entry which is preliminary data.</text>
</comment>
<dbReference type="RefSeq" id="WP_099839049.1">
    <property type="nucleotide sequence ID" value="NZ_PEIK01000004.1"/>
</dbReference>
<evidence type="ECO:0000313" key="2">
    <source>
        <dbReference type="EMBL" id="PIH05022.1"/>
    </source>
</evidence>
<organism evidence="2 3">
    <name type="scientific">Clostridium combesii</name>
    <dbReference type="NCBI Taxonomy" id="39481"/>
    <lineage>
        <taxon>Bacteria</taxon>
        <taxon>Bacillati</taxon>
        <taxon>Bacillota</taxon>
        <taxon>Clostridia</taxon>
        <taxon>Eubacteriales</taxon>
        <taxon>Clostridiaceae</taxon>
        <taxon>Clostridium</taxon>
    </lineage>
</organism>
<keyword evidence="2" id="KW-0808">Transferase</keyword>
<dbReference type="PANTHER" id="PTHR43792:SF16">
    <property type="entry name" value="N-ACETYLTRANSFERASE DOMAIN-CONTAINING PROTEIN"/>
    <property type="match status" value="1"/>
</dbReference>
<sequence>MKIKMELETERLLLRPWKIEDAPALYKYASDPKVGPIAGWPVHTSIENSRETIREVFSNEGIYAIVPKEQKEPVGCIGLLIGEASDFGIGPDEGEIAYWIGVPYWGKGLVPEAIRELMRYCFEELELKTLWCGYFEGNEKSIRAQEKCGFKYHHTNHEKFWPLMGDVRTEIITCITKEQWLNNISPCE</sequence>
<name>A0A2G7HL15_9CLOT</name>
<reference evidence="2 3" key="1">
    <citation type="submission" date="2017-10" db="EMBL/GenBank/DDBJ databases">
        <title>Reclassification of Eubacterium combesii and discrepancies in the nomenclature of botulinum neurotoxin producing clostridia. Request for an Opinion.</title>
        <authorList>
            <person name="Dobritsa A.P."/>
            <person name="Kutumbaka K.K."/>
            <person name="Samadpour M."/>
        </authorList>
    </citation>
    <scope>NUCLEOTIDE SEQUENCE [LARGE SCALE GENOMIC DNA]</scope>
    <source>
        <strain evidence="2 3">DSM 20696</strain>
    </source>
</reference>
<dbReference type="PANTHER" id="PTHR43792">
    <property type="entry name" value="GNAT FAMILY, PUTATIVE (AFU_ORTHOLOGUE AFUA_3G00765)-RELATED-RELATED"/>
    <property type="match status" value="1"/>
</dbReference>
<dbReference type="SUPFAM" id="SSF55729">
    <property type="entry name" value="Acyl-CoA N-acyltransferases (Nat)"/>
    <property type="match status" value="1"/>
</dbReference>
<dbReference type="InterPro" id="IPR000182">
    <property type="entry name" value="GNAT_dom"/>
</dbReference>
<evidence type="ECO:0000313" key="3">
    <source>
        <dbReference type="Proteomes" id="UP000231322"/>
    </source>
</evidence>
<dbReference type="InterPro" id="IPR016181">
    <property type="entry name" value="Acyl_CoA_acyltransferase"/>
</dbReference>
<dbReference type="AlphaFoldDB" id="A0A2G7HL15"/>
<protein>
    <submittedName>
        <fullName evidence="2">RimJ/RimL family protein N-acetyltransferase</fullName>
    </submittedName>
</protein>
<proteinExistence type="predicted"/>
<dbReference type="Gene3D" id="3.40.630.30">
    <property type="match status" value="1"/>
</dbReference>
<keyword evidence="3" id="KW-1185">Reference proteome</keyword>
<gene>
    <name evidence="2" type="ORF">CS538_07585</name>
</gene>
<dbReference type="GO" id="GO:0016747">
    <property type="term" value="F:acyltransferase activity, transferring groups other than amino-acyl groups"/>
    <property type="evidence" value="ECO:0007669"/>
    <property type="project" value="InterPro"/>
</dbReference>
<dbReference type="EMBL" id="PEIK01000004">
    <property type="protein sequence ID" value="PIH05022.1"/>
    <property type="molecule type" value="Genomic_DNA"/>
</dbReference>
<dbReference type="InterPro" id="IPR051531">
    <property type="entry name" value="N-acetyltransferase"/>
</dbReference>
<dbReference type="PROSITE" id="PS51186">
    <property type="entry name" value="GNAT"/>
    <property type="match status" value="1"/>
</dbReference>
<dbReference type="Pfam" id="PF13302">
    <property type="entry name" value="Acetyltransf_3"/>
    <property type="match status" value="1"/>
</dbReference>
<dbReference type="Proteomes" id="UP000231322">
    <property type="component" value="Unassembled WGS sequence"/>
</dbReference>
<accession>A0A2G7HL15</accession>
<evidence type="ECO:0000259" key="1">
    <source>
        <dbReference type="PROSITE" id="PS51186"/>
    </source>
</evidence>
<feature type="domain" description="N-acetyltransferase" evidence="1">
    <location>
        <begin position="12"/>
        <end position="169"/>
    </location>
</feature>